<organism evidence="8 9">
    <name type="scientific">Pseudonocardia humida</name>
    <dbReference type="NCBI Taxonomy" id="2800819"/>
    <lineage>
        <taxon>Bacteria</taxon>
        <taxon>Bacillati</taxon>
        <taxon>Actinomycetota</taxon>
        <taxon>Actinomycetes</taxon>
        <taxon>Pseudonocardiales</taxon>
        <taxon>Pseudonocardiaceae</taxon>
        <taxon>Pseudonocardia</taxon>
    </lineage>
</organism>
<evidence type="ECO:0000256" key="3">
    <source>
        <dbReference type="ARBA" id="ARBA00022692"/>
    </source>
</evidence>
<name>A0ABT1AB45_9PSEU</name>
<dbReference type="EMBL" id="JAGSOV010000079">
    <property type="protein sequence ID" value="MCO1660223.1"/>
    <property type="molecule type" value="Genomic_DNA"/>
</dbReference>
<evidence type="ECO:0000256" key="6">
    <source>
        <dbReference type="SAM" id="Phobius"/>
    </source>
</evidence>
<keyword evidence="3 6" id="KW-0812">Transmembrane</keyword>
<accession>A0ABT1AB45</accession>
<keyword evidence="2" id="KW-1003">Cell membrane</keyword>
<feature type="transmembrane region" description="Helical" evidence="6">
    <location>
        <begin position="49"/>
        <end position="68"/>
    </location>
</feature>
<dbReference type="InterPro" id="IPR027379">
    <property type="entry name" value="CLS_N"/>
</dbReference>
<evidence type="ECO:0000256" key="2">
    <source>
        <dbReference type="ARBA" id="ARBA00022475"/>
    </source>
</evidence>
<reference evidence="8" key="1">
    <citation type="submission" date="2021-04" db="EMBL/GenBank/DDBJ databases">
        <title>Pseudonocardia sp. nov., isolated from sandy soil of mangrove forest.</title>
        <authorList>
            <person name="Zan Z."/>
            <person name="Huang R."/>
            <person name="Liu W."/>
        </authorList>
    </citation>
    <scope>NUCLEOTIDE SEQUENCE</scope>
    <source>
        <strain evidence="8">S2-4</strain>
    </source>
</reference>
<dbReference type="Proteomes" id="UP001165283">
    <property type="component" value="Unassembled WGS sequence"/>
</dbReference>
<keyword evidence="5 6" id="KW-0472">Membrane</keyword>
<evidence type="ECO:0000259" key="7">
    <source>
        <dbReference type="Pfam" id="PF13396"/>
    </source>
</evidence>
<protein>
    <submittedName>
        <fullName evidence="8">PLDc N-terminal domain-containing protein</fullName>
    </submittedName>
</protein>
<proteinExistence type="predicted"/>
<feature type="transmembrane region" description="Helical" evidence="6">
    <location>
        <begin position="12"/>
        <end position="34"/>
    </location>
</feature>
<feature type="domain" description="Cardiolipin synthase N-terminal" evidence="7">
    <location>
        <begin position="28"/>
        <end position="70"/>
    </location>
</feature>
<evidence type="ECO:0000256" key="1">
    <source>
        <dbReference type="ARBA" id="ARBA00004651"/>
    </source>
</evidence>
<evidence type="ECO:0000313" key="9">
    <source>
        <dbReference type="Proteomes" id="UP001165283"/>
    </source>
</evidence>
<evidence type="ECO:0000313" key="8">
    <source>
        <dbReference type="EMBL" id="MCO1660223.1"/>
    </source>
</evidence>
<sequence length="73" mass="8072">MLEHRRWVDLPPRARAGVVVGGGVQLGLLAAALADLRRRDAALVRGPRWVWALVSLLNFVGPIAYFTLGRRAR</sequence>
<comment type="subcellular location">
    <subcellularLocation>
        <location evidence="1">Cell membrane</location>
        <topology evidence="1">Multi-pass membrane protein</topology>
    </subcellularLocation>
</comment>
<dbReference type="Pfam" id="PF13396">
    <property type="entry name" value="PLDc_N"/>
    <property type="match status" value="1"/>
</dbReference>
<evidence type="ECO:0000256" key="5">
    <source>
        <dbReference type="ARBA" id="ARBA00023136"/>
    </source>
</evidence>
<keyword evidence="4 6" id="KW-1133">Transmembrane helix</keyword>
<evidence type="ECO:0000256" key="4">
    <source>
        <dbReference type="ARBA" id="ARBA00022989"/>
    </source>
</evidence>
<comment type="caution">
    <text evidence="8">The sequence shown here is derived from an EMBL/GenBank/DDBJ whole genome shotgun (WGS) entry which is preliminary data.</text>
</comment>
<gene>
    <name evidence="8" type="ORF">KDL28_34700</name>
</gene>
<keyword evidence="9" id="KW-1185">Reference proteome</keyword>